<dbReference type="InterPro" id="IPR011060">
    <property type="entry name" value="RibuloseP-bd_barrel"/>
</dbReference>
<organism evidence="14 15">
    <name type="scientific">Tilletia horrida</name>
    <dbReference type="NCBI Taxonomy" id="155126"/>
    <lineage>
        <taxon>Eukaryota</taxon>
        <taxon>Fungi</taxon>
        <taxon>Dikarya</taxon>
        <taxon>Basidiomycota</taxon>
        <taxon>Ustilaginomycotina</taxon>
        <taxon>Exobasidiomycetes</taxon>
        <taxon>Tilletiales</taxon>
        <taxon>Tilletiaceae</taxon>
        <taxon>Tilletia</taxon>
    </lineage>
</organism>
<dbReference type="GO" id="GO:0000105">
    <property type="term" value="P:L-histidine biosynthetic process"/>
    <property type="evidence" value="ECO:0007669"/>
    <property type="project" value="UniProtKB-KW"/>
</dbReference>
<comment type="caution">
    <text evidence="14">The sequence shown here is derived from an EMBL/GenBank/DDBJ whole genome shotgun (WGS) entry which is preliminary data.</text>
</comment>
<dbReference type="PANTHER" id="PTHR43090">
    <property type="entry name" value="1-(5-PHOSPHORIBOSYL)-5-[(5-PHOSPHORIBOSYLAMINO)METHYLIDENEAMINO] IMIDAZOLE-4-CARBOXAMIDE ISOMERASE"/>
    <property type="match status" value="1"/>
</dbReference>
<evidence type="ECO:0000256" key="12">
    <source>
        <dbReference type="RuleBase" id="RU364022"/>
    </source>
</evidence>
<feature type="compositionally biased region" description="Low complexity" evidence="13">
    <location>
        <begin position="1"/>
        <end position="21"/>
    </location>
</feature>
<accession>A0AAN6GAJ9</accession>
<reference evidence="14" key="1">
    <citation type="journal article" date="2023" name="PhytoFront">
        <title>Draft Genome Resources of Seven Strains of Tilletia horrida, Causal Agent of Kernel Smut of Rice.</title>
        <authorList>
            <person name="Khanal S."/>
            <person name="Antony Babu S."/>
            <person name="Zhou X.G."/>
        </authorList>
    </citation>
    <scope>NUCLEOTIDE SEQUENCE</scope>
    <source>
        <strain evidence="14">TX3</strain>
    </source>
</reference>
<dbReference type="EC" id="5.3.1.16" evidence="4 12"/>
<dbReference type="GO" id="GO:0000162">
    <property type="term" value="P:L-tryptophan biosynthetic process"/>
    <property type="evidence" value="ECO:0007669"/>
    <property type="project" value="TreeGrafter"/>
</dbReference>
<dbReference type="Pfam" id="PF00977">
    <property type="entry name" value="His_biosynth"/>
    <property type="match status" value="1"/>
</dbReference>
<name>A0AAN6GAJ9_9BASI</name>
<evidence type="ECO:0000256" key="6">
    <source>
        <dbReference type="ARBA" id="ARBA00022605"/>
    </source>
</evidence>
<comment type="similarity">
    <text evidence="3 11">Belongs to the HisA/HisF family.</text>
</comment>
<comment type="subcellular location">
    <subcellularLocation>
        <location evidence="12">Cytoplasm</location>
    </subcellularLocation>
</comment>
<dbReference type="NCBIfam" id="TIGR02129">
    <property type="entry name" value="hisA_euk"/>
    <property type="match status" value="1"/>
</dbReference>
<dbReference type="PANTHER" id="PTHR43090:SF2">
    <property type="entry name" value="1-(5-PHOSPHORIBOSYL)-5-[(5-PHOSPHORIBOSYLAMINO)METHYLIDENEAMINO] IMIDAZOLE-4-CARBOXAMIDE ISOMERASE"/>
    <property type="match status" value="1"/>
</dbReference>
<keyword evidence="8 12" id="KW-0413">Isomerase</keyword>
<keyword evidence="6 11" id="KW-0028">Amino-acid biosynthesis</keyword>
<dbReference type="FunFam" id="3.20.20.70:FF:000110">
    <property type="entry name" value="1-(5-phosphoribosyl)-5-[(5-phosphoribosylamino)methylideneamino] imidazole-4-carboxamide isomerase, chloroplastic"/>
    <property type="match status" value="1"/>
</dbReference>
<sequence>MAAEQSTSTSTRTSTSVRMSSSGGGDAQRRRSLFRPCIDIHSGVVKQIVGGSLNDADANSTRTNHVSAHPPAHFAKLYASHDMLGGHVIKLGPGSANDDAARQAVEAWPDRLQVGGGINAENAQSWIDAGAEKVIVTSYLFPDCKFSEERLRELSERVGKHRLVVDVSCRRRGDKWIVAMNRWQSLTDLEVNQESLQRLEQYCSEFLIHAADVEGLCQGIDEDLVRALGKWVTIQTTYAGGARHLQDLELVDRLSEGKVDLTFGSALDIFGGSGVTLDELAQWNTKALAAQ</sequence>
<feature type="region of interest" description="Disordered" evidence="13">
    <location>
        <begin position="1"/>
        <end position="29"/>
    </location>
</feature>
<evidence type="ECO:0000313" key="14">
    <source>
        <dbReference type="EMBL" id="KAK0526410.1"/>
    </source>
</evidence>
<evidence type="ECO:0000256" key="1">
    <source>
        <dbReference type="ARBA" id="ARBA00000901"/>
    </source>
</evidence>
<comment type="pathway">
    <text evidence="2 12">Amino-acid biosynthesis; L-histidine biosynthesis; L-histidine from 5-phospho-alpha-D-ribose 1-diphosphate: step 4/9.</text>
</comment>
<gene>
    <name evidence="14" type="primary">HIS6</name>
    <name evidence="14" type="ORF">OC842_005200</name>
</gene>
<evidence type="ECO:0000256" key="7">
    <source>
        <dbReference type="ARBA" id="ARBA00023102"/>
    </source>
</evidence>
<keyword evidence="15" id="KW-1185">Reference proteome</keyword>
<evidence type="ECO:0000256" key="3">
    <source>
        <dbReference type="ARBA" id="ARBA00009667"/>
    </source>
</evidence>
<evidence type="ECO:0000256" key="5">
    <source>
        <dbReference type="ARBA" id="ARBA00018464"/>
    </source>
</evidence>
<evidence type="ECO:0000313" key="15">
    <source>
        <dbReference type="Proteomes" id="UP001176521"/>
    </source>
</evidence>
<evidence type="ECO:0000256" key="10">
    <source>
        <dbReference type="ARBA" id="ARBA00031376"/>
    </source>
</evidence>
<dbReference type="CDD" id="cd04723">
    <property type="entry name" value="HisA_HisF"/>
    <property type="match status" value="1"/>
</dbReference>
<comment type="catalytic activity">
    <reaction evidence="1 12">
        <text>1-(5-phospho-beta-D-ribosyl)-5-[(5-phospho-beta-D-ribosylamino)methylideneamino]imidazole-4-carboxamide = 5-[(5-phospho-1-deoxy-D-ribulos-1-ylimino)methylamino]-1-(5-phospho-beta-D-ribosyl)imidazole-4-carboxamide</text>
        <dbReference type="Rhea" id="RHEA:15469"/>
        <dbReference type="ChEBI" id="CHEBI:58435"/>
        <dbReference type="ChEBI" id="CHEBI:58525"/>
        <dbReference type="EC" id="5.3.1.16"/>
    </reaction>
</comment>
<dbReference type="InterPro" id="IPR013785">
    <property type="entry name" value="Aldolase_TIM"/>
</dbReference>
<evidence type="ECO:0000256" key="9">
    <source>
        <dbReference type="ARBA" id="ARBA00030547"/>
    </source>
</evidence>
<dbReference type="EMBL" id="JAPDMQ010000356">
    <property type="protein sequence ID" value="KAK0526410.1"/>
    <property type="molecule type" value="Genomic_DNA"/>
</dbReference>
<dbReference type="Gene3D" id="3.20.20.70">
    <property type="entry name" value="Aldolase class I"/>
    <property type="match status" value="1"/>
</dbReference>
<evidence type="ECO:0000256" key="13">
    <source>
        <dbReference type="SAM" id="MobiDB-lite"/>
    </source>
</evidence>
<dbReference type="GO" id="GO:0003949">
    <property type="term" value="F:1-(5-phosphoribosyl)-5-[(5-phosphoribosylamino)methylideneamino]imidazole-4-carboxamide isomerase activity"/>
    <property type="evidence" value="ECO:0007669"/>
    <property type="project" value="UniProtKB-EC"/>
</dbReference>
<keyword evidence="12" id="KW-0963">Cytoplasm</keyword>
<dbReference type="AlphaFoldDB" id="A0AAN6GAJ9"/>
<evidence type="ECO:0000256" key="2">
    <source>
        <dbReference type="ARBA" id="ARBA00005133"/>
    </source>
</evidence>
<dbReference type="InterPro" id="IPR011858">
    <property type="entry name" value="His6/HISN3"/>
</dbReference>
<proteinExistence type="inferred from homology"/>
<protein>
    <recommendedName>
        <fullName evidence="5 12">1-(5-phosphoribosyl)-5-[(5-phosphoribosylamino)methylideneamino] imidazole-4-carboxamide isomerase</fullName>
        <ecNumber evidence="4 12">5.3.1.16</ecNumber>
    </recommendedName>
    <alternativeName>
        <fullName evidence="10 12">5-proFAR isomerase</fullName>
    </alternativeName>
    <alternativeName>
        <fullName evidence="9 12">Phosphoribosylformimino-5-aminoimidazole carboxamide ribotide isomerase</fullName>
    </alternativeName>
</protein>
<evidence type="ECO:0000256" key="11">
    <source>
        <dbReference type="RuleBase" id="RU003657"/>
    </source>
</evidence>
<dbReference type="SUPFAM" id="SSF51366">
    <property type="entry name" value="Ribulose-phoshate binding barrel"/>
    <property type="match status" value="1"/>
</dbReference>
<dbReference type="InterPro" id="IPR006062">
    <property type="entry name" value="His_biosynth"/>
</dbReference>
<dbReference type="InterPro" id="IPR044524">
    <property type="entry name" value="Isoase_HisA-like"/>
</dbReference>
<evidence type="ECO:0000256" key="8">
    <source>
        <dbReference type="ARBA" id="ARBA00023235"/>
    </source>
</evidence>
<dbReference type="GO" id="GO:0005737">
    <property type="term" value="C:cytoplasm"/>
    <property type="evidence" value="ECO:0007669"/>
    <property type="project" value="UniProtKB-SubCell"/>
</dbReference>
<evidence type="ECO:0000256" key="4">
    <source>
        <dbReference type="ARBA" id="ARBA00012550"/>
    </source>
</evidence>
<keyword evidence="7 11" id="KW-0368">Histidine biosynthesis</keyword>
<dbReference type="Proteomes" id="UP001176521">
    <property type="component" value="Unassembled WGS sequence"/>
</dbReference>